<reference evidence="1 3" key="2">
    <citation type="journal article" date="2014" name="BMC Genomics">
        <title>An improved genome release (version Mt4.0) for the model legume Medicago truncatula.</title>
        <authorList>
            <person name="Tang H."/>
            <person name="Krishnakumar V."/>
            <person name="Bidwell S."/>
            <person name="Rosen B."/>
            <person name="Chan A."/>
            <person name="Zhou S."/>
            <person name="Gentzbittel L."/>
            <person name="Childs K.L."/>
            <person name="Yandell M."/>
            <person name="Gundlach H."/>
            <person name="Mayer K.F."/>
            <person name="Schwartz D.C."/>
            <person name="Town C.D."/>
        </authorList>
    </citation>
    <scope>GENOME REANNOTATION</scope>
    <source>
        <strain evidence="1">A17</strain>
        <strain evidence="2 3">cv. Jemalong A17</strain>
    </source>
</reference>
<evidence type="ECO:0000313" key="3">
    <source>
        <dbReference type="Proteomes" id="UP000002051"/>
    </source>
</evidence>
<evidence type="ECO:0000313" key="1">
    <source>
        <dbReference type="EMBL" id="KEH37796.1"/>
    </source>
</evidence>
<dbReference type="EMBL" id="CM001218">
    <property type="protein sequence ID" value="KEH37796.1"/>
    <property type="molecule type" value="Genomic_DNA"/>
</dbReference>
<evidence type="ECO:0000313" key="2">
    <source>
        <dbReference type="EnsemblPlants" id="KEH37796"/>
    </source>
</evidence>
<accession>A0A072V845</accession>
<organism evidence="1 3">
    <name type="scientific">Medicago truncatula</name>
    <name type="common">Barrel medic</name>
    <name type="synonym">Medicago tribuloides</name>
    <dbReference type="NCBI Taxonomy" id="3880"/>
    <lineage>
        <taxon>Eukaryota</taxon>
        <taxon>Viridiplantae</taxon>
        <taxon>Streptophyta</taxon>
        <taxon>Embryophyta</taxon>
        <taxon>Tracheophyta</taxon>
        <taxon>Spermatophyta</taxon>
        <taxon>Magnoliopsida</taxon>
        <taxon>eudicotyledons</taxon>
        <taxon>Gunneridae</taxon>
        <taxon>Pentapetalae</taxon>
        <taxon>rosids</taxon>
        <taxon>fabids</taxon>
        <taxon>Fabales</taxon>
        <taxon>Fabaceae</taxon>
        <taxon>Papilionoideae</taxon>
        <taxon>50 kb inversion clade</taxon>
        <taxon>NPAAA clade</taxon>
        <taxon>Hologalegina</taxon>
        <taxon>IRL clade</taxon>
        <taxon>Trifolieae</taxon>
        <taxon>Medicago</taxon>
    </lineage>
</organism>
<name>A0A072V845_MEDTR</name>
<keyword evidence="3" id="KW-1185">Reference proteome</keyword>
<reference evidence="1 3" key="1">
    <citation type="journal article" date="2011" name="Nature">
        <title>The Medicago genome provides insight into the evolution of rhizobial symbioses.</title>
        <authorList>
            <person name="Young N.D."/>
            <person name="Debelle F."/>
            <person name="Oldroyd G.E."/>
            <person name="Geurts R."/>
            <person name="Cannon S.B."/>
            <person name="Udvardi M.K."/>
            <person name="Benedito V.A."/>
            <person name="Mayer K.F."/>
            <person name="Gouzy J."/>
            <person name="Schoof H."/>
            <person name="Van de Peer Y."/>
            <person name="Proost S."/>
            <person name="Cook D.R."/>
            <person name="Meyers B.C."/>
            <person name="Spannagl M."/>
            <person name="Cheung F."/>
            <person name="De Mita S."/>
            <person name="Krishnakumar V."/>
            <person name="Gundlach H."/>
            <person name="Zhou S."/>
            <person name="Mudge J."/>
            <person name="Bharti A.K."/>
            <person name="Murray J.D."/>
            <person name="Naoumkina M.A."/>
            <person name="Rosen B."/>
            <person name="Silverstein K.A."/>
            <person name="Tang H."/>
            <person name="Rombauts S."/>
            <person name="Zhao P.X."/>
            <person name="Zhou P."/>
            <person name="Barbe V."/>
            <person name="Bardou P."/>
            <person name="Bechner M."/>
            <person name="Bellec A."/>
            <person name="Berger A."/>
            <person name="Berges H."/>
            <person name="Bidwell S."/>
            <person name="Bisseling T."/>
            <person name="Choisne N."/>
            <person name="Couloux A."/>
            <person name="Denny R."/>
            <person name="Deshpande S."/>
            <person name="Dai X."/>
            <person name="Doyle J.J."/>
            <person name="Dudez A.M."/>
            <person name="Farmer A.D."/>
            <person name="Fouteau S."/>
            <person name="Franken C."/>
            <person name="Gibelin C."/>
            <person name="Gish J."/>
            <person name="Goldstein S."/>
            <person name="Gonzalez A.J."/>
            <person name="Green P.J."/>
            <person name="Hallab A."/>
            <person name="Hartog M."/>
            <person name="Hua A."/>
            <person name="Humphray S.J."/>
            <person name="Jeong D.H."/>
            <person name="Jing Y."/>
            <person name="Jocker A."/>
            <person name="Kenton S.M."/>
            <person name="Kim D.J."/>
            <person name="Klee K."/>
            <person name="Lai H."/>
            <person name="Lang C."/>
            <person name="Lin S."/>
            <person name="Macmil S.L."/>
            <person name="Magdelenat G."/>
            <person name="Matthews L."/>
            <person name="McCorrison J."/>
            <person name="Monaghan E.L."/>
            <person name="Mun J.H."/>
            <person name="Najar F.Z."/>
            <person name="Nicholson C."/>
            <person name="Noirot C."/>
            <person name="O'Bleness M."/>
            <person name="Paule C.R."/>
            <person name="Poulain J."/>
            <person name="Prion F."/>
            <person name="Qin B."/>
            <person name="Qu C."/>
            <person name="Retzel E.F."/>
            <person name="Riddle C."/>
            <person name="Sallet E."/>
            <person name="Samain S."/>
            <person name="Samson N."/>
            <person name="Sanders I."/>
            <person name="Saurat O."/>
            <person name="Scarpelli C."/>
            <person name="Schiex T."/>
            <person name="Segurens B."/>
            <person name="Severin A.J."/>
            <person name="Sherrier D.J."/>
            <person name="Shi R."/>
            <person name="Sims S."/>
            <person name="Singer S.R."/>
            <person name="Sinharoy S."/>
            <person name="Sterck L."/>
            <person name="Viollet A."/>
            <person name="Wang B.B."/>
            <person name="Wang K."/>
            <person name="Wang M."/>
            <person name="Wang X."/>
            <person name="Warfsmann J."/>
            <person name="Weissenbach J."/>
            <person name="White D.D."/>
            <person name="White J.D."/>
            <person name="Wiley G.B."/>
            <person name="Wincker P."/>
            <person name="Xing Y."/>
            <person name="Yang L."/>
            <person name="Yao Z."/>
            <person name="Ying F."/>
            <person name="Zhai J."/>
            <person name="Zhou L."/>
            <person name="Zuber A."/>
            <person name="Denarie J."/>
            <person name="Dixon R.A."/>
            <person name="May G.D."/>
            <person name="Schwartz D.C."/>
            <person name="Rogers J."/>
            <person name="Quetier F."/>
            <person name="Town C.D."/>
            <person name="Roe B.A."/>
        </authorList>
    </citation>
    <scope>NUCLEOTIDE SEQUENCE [LARGE SCALE GENOMIC DNA]</scope>
    <source>
        <strain evidence="1">A17</strain>
        <strain evidence="2 3">cv. Jemalong A17</strain>
    </source>
</reference>
<dbReference type="HOGENOM" id="CLU_3090223_0_0_1"/>
<dbReference type="Proteomes" id="UP000002051">
    <property type="component" value="Chromosome 2"/>
</dbReference>
<reference evidence="2" key="3">
    <citation type="submission" date="2015-04" db="UniProtKB">
        <authorList>
            <consortium name="EnsemblPlants"/>
        </authorList>
    </citation>
    <scope>IDENTIFICATION</scope>
    <source>
        <strain evidence="2">cv. Jemalong A17</strain>
    </source>
</reference>
<proteinExistence type="predicted"/>
<dbReference type="EnsemblPlants" id="KEH37796">
    <property type="protein sequence ID" value="KEH37796"/>
    <property type="gene ID" value="MTR_2g047868"/>
</dbReference>
<protein>
    <submittedName>
        <fullName evidence="1 2">Uncharacterized protein</fullName>
    </submittedName>
</protein>
<gene>
    <name evidence="1" type="ordered locus">MTR_2g047868</name>
</gene>
<sequence length="52" mass="5866">MSSAVNCSRISNSSAVNCRRAFRMHLQQEILFRVQGDPLSPLLFPITKNFLA</sequence>
<dbReference type="AlphaFoldDB" id="A0A072V845"/>